<protein>
    <submittedName>
        <fullName evidence="2">Uncharacterized protein</fullName>
    </submittedName>
</protein>
<evidence type="ECO:0000256" key="1">
    <source>
        <dbReference type="SAM" id="MobiDB-lite"/>
    </source>
</evidence>
<keyword evidence="3" id="KW-1185">Reference proteome</keyword>
<evidence type="ECO:0000313" key="2">
    <source>
        <dbReference type="EMBL" id="KAJ3051245.1"/>
    </source>
</evidence>
<dbReference type="EMBL" id="JADGJD010000418">
    <property type="protein sequence ID" value="KAJ3051245.1"/>
    <property type="molecule type" value="Genomic_DNA"/>
</dbReference>
<organism evidence="2 3">
    <name type="scientific">Rhizophlyctis rosea</name>
    <dbReference type="NCBI Taxonomy" id="64517"/>
    <lineage>
        <taxon>Eukaryota</taxon>
        <taxon>Fungi</taxon>
        <taxon>Fungi incertae sedis</taxon>
        <taxon>Chytridiomycota</taxon>
        <taxon>Chytridiomycota incertae sedis</taxon>
        <taxon>Chytridiomycetes</taxon>
        <taxon>Rhizophlyctidales</taxon>
        <taxon>Rhizophlyctidaceae</taxon>
        <taxon>Rhizophlyctis</taxon>
    </lineage>
</organism>
<dbReference type="AlphaFoldDB" id="A0AAD5X5Q3"/>
<name>A0AAD5X5Q3_9FUNG</name>
<feature type="region of interest" description="Disordered" evidence="1">
    <location>
        <begin position="1"/>
        <end position="26"/>
    </location>
</feature>
<proteinExistence type="predicted"/>
<comment type="caution">
    <text evidence="2">The sequence shown here is derived from an EMBL/GenBank/DDBJ whole genome shotgun (WGS) entry which is preliminary data.</text>
</comment>
<sequence>MSCKPSRRALPGPHRPCTPKSLSSPMATRAEQAQKLGRQFGALLSTYNAETDTFSLIFTPKQPPKEDITLRAHGKVVVPHLLHGLAIVFEGGPTNPIPDPHPPVDLRTPLPPSFIQIIRSTFAEAVGLNVWIDNTVTVLFTTVQAVDRAEVRPATHSPAAACAYILISLASPLQQRDRDG</sequence>
<dbReference type="Proteomes" id="UP001212841">
    <property type="component" value="Unassembled WGS sequence"/>
</dbReference>
<evidence type="ECO:0000313" key="3">
    <source>
        <dbReference type="Proteomes" id="UP001212841"/>
    </source>
</evidence>
<reference evidence="2" key="1">
    <citation type="submission" date="2020-05" db="EMBL/GenBank/DDBJ databases">
        <title>Phylogenomic resolution of chytrid fungi.</title>
        <authorList>
            <person name="Stajich J.E."/>
            <person name="Amses K."/>
            <person name="Simmons R."/>
            <person name="Seto K."/>
            <person name="Myers J."/>
            <person name="Bonds A."/>
            <person name="Quandt C.A."/>
            <person name="Barry K."/>
            <person name="Liu P."/>
            <person name="Grigoriev I."/>
            <person name="Longcore J.E."/>
            <person name="James T.Y."/>
        </authorList>
    </citation>
    <scope>NUCLEOTIDE SEQUENCE</scope>
    <source>
        <strain evidence="2">JEL0318</strain>
    </source>
</reference>
<gene>
    <name evidence="2" type="ORF">HK097_007763</name>
</gene>
<accession>A0AAD5X5Q3</accession>